<evidence type="ECO:0000313" key="1">
    <source>
        <dbReference type="EMBL" id="KAJ0081690.1"/>
    </source>
</evidence>
<protein>
    <submittedName>
        <fullName evidence="1">Uncharacterized protein</fullName>
    </submittedName>
</protein>
<name>A0ACC1A635_9ROSI</name>
<accession>A0ACC1A635</accession>
<comment type="caution">
    <text evidence="1">The sequence shown here is derived from an EMBL/GenBank/DDBJ whole genome shotgun (WGS) entry which is preliminary data.</text>
</comment>
<reference evidence="2" key="1">
    <citation type="journal article" date="2023" name="G3 (Bethesda)">
        <title>Genome assembly and association tests identify interacting loci associated with vigor, precocity, and sex in interspecific pistachio rootstocks.</title>
        <authorList>
            <person name="Palmer W."/>
            <person name="Jacygrad E."/>
            <person name="Sagayaradj S."/>
            <person name="Cavanaugh K."/>
            <person name="Han R."/>
            <person name="Bertier L."/>
            <person name="Beede B."/>
            <person name="Kafkas S."/>
            <person name="Golino D."/>
            <person name="Preece J."/>
            <person name="Michelmore R."/>
        </authorList>
    </citation>
    <scope>NUCLEOTIDE SEQUENCE [LARGE SCALE GENOMIC DNA]</scope>
</reference>
<dbReference type="EMBL" id="CM047908">
    <property type="protein sequence ID" value="KAJ0081690.1"/>
    <property type="molecule type" value="Genomic_DNA"/>
</dbReference>
<sequence length="117" mass="13409">MHNEDVVEPALLLTLKEVSDHDKSLWYLDNGASNHMTDDRNKFAELDTKVMGHVRFGDESKVKIKGKGTILFEAKNGSHKILPNVYYILEMKSNILSIGQLMENGCKITMENRFLWL</sequence>
<dbReference type="Proteomes" id="UP001164250">
    <property type="component" value="Chromosome 12"/>
</dbReference>
<organism evidence="1 2">
    <name type="scientific">Pistacia atlantica</name>
    <dbReference type="NCBI Taxonomy" id="434234"/>
    <lineage>
        <taxon>Eukaryota</taxon>
        <taxon>Viridiplantae</taxon>
        <taxon>Streptophyta</taxon>
        <taxon>Embryophyta</taxon>
        <taxon>Tracheophyta</taxon>
        <taxon>Spermatophyta</taxon>
        <taxon>Magnoliopsida</taxon>
        <taxon>eudicotyledons</taxon>
        <taxon>Gunneridae</taxon>
        <taxon>Pentapetalae</taxon>
        <taxon>rosids</taxon>
        <taxon>malvids</taxon>
        <taxon>Sapindales</taxon>
        <taxon>Anacardiaceae</taxon>
        <taxon>Pistacia</taxon>
    </lineage>
</organism>
<keyword evidence="2" id="KW-1185">Reference proteome</keyword>
<proteinExistence type="predicted"/>
<gene>
    <name evidence="1" type="ORF">Patl1_09751</name>
</gene>
<evidence type="ECO:0000313" key="2">
    <source>
        <dbReference type="Proteomes" id="UP001164250"/>
    </source>
</evidence>